<dbReference type="EMBL" id="BPLQ01014959">
    <property type="protein sequence ID" value="GIY84721.1"/>
    <property type="molecule type" value="Genomic_DNA"/>
</dbReference>
<name>A0AAV4WRZ5_9ARAC</name>
<protein>
    <submittedName>
        <fullName evidence="1">Uncharacterized protein</fullName>
    </submittedName>
</protein>
<dbReference type="Proteomes" id="UP001054837">
    <property type="component" value="Unassembled WGS sequence"/>
</dbReference>
<organism evidence="1 2">
    <name type="scientific">Caerostris darwini</name>
    <dbReference type="NCBI Taxonomy" id="1538125"/>
    <lineage>
        <taxon>Eukaryota</taxon>
        <taxon>Metazoa</taxon>
        <taxon>Ecdysozoa</taxon>
        <taxon>Arthropoda</taxon>
        <taxon>Chelicerata</taxon>
        <taxon>Arachnida</taxon>
        <taxon>Araneae</taxon>
        <taxon>Araneomorphae</taxon>
        <taxon>Entelegynae</taxon>
        <taxon>Araneoidea</taxon>
        <taxon>Araneidae</taxon>
        <taxon>Caerostris</taxon>
    </lineage>
</organism>
<evidence type="ECO:0000313" key="1">
    <source>
        <dbReference type="EMBL" id="GIY84721.1"/>
    </source>
</evidence>
<reference evidence="1 2" key="1">
    <citation type="submission" date="2021-06" db="EMBL/GenBank/DDBJ databases">
        <title>Caerostris darwini draft genome.</title>
        <authorList>
            <person name="Kono N."/>
            <person name="Arakawa K."/>
        </authorList>
    </citation>
    <scope>NUCLEOTIDE SEQUENCE [LARGE SCALE GENOMIC DNA]</scope>
</reference>
<sequence length="88" mass="10427">MEFLSPMYNIKTCTLNTVLFSCREYVIGHFEHLRYLDDKPVAALERNKYVRMEEPSFMEDLKDTVENFFHDITSSLVVKVNKKFNSIV</sequence>
<evidence type="ECO:0000313" key="2">
    <source>
        <dbReference type="Proteomes" id="UP001054837"/>
    </source>
</evidence>
<comment type="caution">
    <text evidence="1">The sequence shown here is derived from an EMBL/GenBank/DDBJ whole genome shotgun (WGS) entry which is preliminary data.</text>
</comment>
<keyword evidence="2" id="KW-1185">Reference proteome</keyword>
<proteinExistence type="predicted"/>
<gene>
    <name evidence="1" type="ORF">CDAR_310591</name>
</gene>
<accession>A0AAV4WRZ5</accession>
<dbReference type="AlphaFoldDB" id="A0AAV4WRZ5"/>